<dbReference type="Proteomes" id="UP001501692">
    <property type="component" value="Unassembled WGS sequence"/>
</dbReference>
<evidence type="ECO:0000259" key="1">
    <source>
        <dbReference type="Pfam" id="PF00691"/>
    </source>
</evidence>
<gene>
    <name evidence="2" type="ORF">GCM10023315_30690</name>
</gene>
<keyword evidence="3" id="KW-1185">Reference proteome</keyword>
<comment type="caution">
    <text evidence="2">The sequence shown here is derived from an EMBL/GenBank/DDBJ whole genome shotgun (WGS) entry which is preliminary data.</text>
</comment>
<accession>A0ABP9HSW4</accession>
<organism evidence="2 3">
    <name type="scientific">Algibacter aquimarinus</name>
    <dbReference type="NCBI Taxonomy" id="1136748"/>
    <lineage>
        <taxon>Bacteria</taxon>
        <taxon>Pseudomonadati</taxon>
        <taxon>Bacteroidota</taxon>
        <taxon>Flavobacteriia</taxon>
        <taxon>Flavobacteriales</taxon>
        <taxon>Flavobacteriaceae</taxon>
        <taxon>Algibacter</taxon>
    </lineage>
</organism>
<proteinExistence type="predicted"/>
<dbReference type="InterPro" id="IPR006665">
    <property type="entry name" value="OmpA-like"/>
</dbReference>
<protein>
    <recommendedName>
        <fullName evidence="1">OmpA-like domain-containing protein</fullName>
    </recommendedName>
</protein>
<evidence type="ECO:0000313" key="2">
    <source>
        <dbReference type="EMBL" id="GAA4977701.1"/>
    </source>
</evidence>
<dbReference type="EMBL" id="BAABJK010000018">
    <property type="protein sequence ID" value="GAA4977701.1"/>
    <property type="molecule type" value="Genomic_DNA"/>
</dbReference>
<sequence length="162" mass="18816">MQSQTETSDCSDLTSLEEINLEEIRPSMEKYLMAIEKDKNGTNNENTIKTFYCPPTILAFEKNCSFPINTNIIKFYVSLLDIRKDTKLILYVNSDTLEYKENPEMNLKRAETVKKIFTHYGIDSNRILIENLGAEYPMDTNKTEQGRKNNKYIRLSIPNIIS</sequence>
<name>A0ABP9HSW4_9FLAO</name>
<feature type="domain" description="OmpA-like" evidence="1">
    <location>
        <begin position="94"/>
        <end position="150"/>
    </location>
</feature>
<dbReference type="InterPro" id="IPR036737">
    <property type="entry name" value="OmpA-like_sf"/>
</dbReference>
<dbReference type="SUPFAM" id="SSF103088">
    <property type="entry name" value="OmpA-like"/>
    <property type="match status" value="1"/>
</dbReference>
<evidence type="ECO:0000313" key="3">
    <source>
        <dbReference type="Proteomes" id="UP001501692"/>
    </source>
</evidence>
<dbReference type="Pfam" id="PF00691">
    <property type="entry name" value="OmpA"/>
    <property type="match status" value="1"/>
</dbReference>
<reference evidence="3" key="1">
    <citation type="journal article" date="2019" name="Int. J. Syst. Evol. Microbiol.">
        <title>The Global Catalogue of Microorganisms (GCM) 10K type strain sequencing project: providing services to taxonomists for standard genome sequencing and annotation.</title>
        <authorList>
            <consortium name="The Broad Institute Genomics Platform"/>
            <consortium name="The Broad Institute Genome Sequencing Center for Infectious Disease"/>
            <person name="Wu L."/>
            <person name="Ma J."/>
        </authorList>
    </citation>
    <scope>NUCLEOTIDE SEQUENCE [LARGE SCALE GENOMIC DNA]</scope>
    <source>
        <strain evidence="3">JCM 18287</strain>
    </source>
</reference>
<dbReference type="Gene3D" id="3.30.1330.60">
    <property type="entry name" value="OmpA-like domain"/>
    <property type="match status" value="1"/>
</dbReference>